<organism evidence="2 5">
    <name type="scientific">Labilibaculum euxinus</name>
    <dbReference type="NCBI Taxonomy" id="2686357"/>
    <lineage>
        <taxon>Bacteria</taxon>
        <taxon>Pseudomonadati</taxon>
        <taxon>Bacteroidota</taxon>
        <taxon>Bacteroidia</taxon>
        <taxon>Marinilabiliales</taxon>
        <taxon>Marinifilaceae</taxon>
        <taxon>Labilibaculum</taxon>
    </lineage>
</organism>
<dbReference type="RefSeq" id="WP_156194412.1">
    <property type="nucleotide sequence ID" value="NZ_QTZN02000002.1"/>
</dbReference>
<proteinExistence type="predicted"/>
<evidence type="ECO:0000313" key="2">
    <source>
        <dbReference type="EMBL" id="MUP36463.1"/>
    </source>
</evidence>
<name>A0A7M4D1D4_9BACT</name>
<sequence length="247" mass="28719">MDFKNRYTDYSNYQLIEIIEKSSDYQADAVNYAKELLDKRQLSIDEIEDIRLEIHTDAKEKTDRIEKRNEKRNIGLTFVHNLFDPFSNDKKVDFIKVIALMLFTAFIFKVYRVIAMIYFVKVEIDPSIILILIPIVFIGIIIYGIIKNSKYGFLMLIMYSTYSLFISFTNLLAGGSKTSQFEKIHYNESIGIDSMILLVSLTFLIYTGRPEIVKRFNANKKTFFVTLIVSVVVMIIVCLPAIIFSFQ</sequence>
<accession>A0A7M4D1D4</accession>
<evidence type="ECO:0000313" key="5">
    <source>
        <dbReference type="Proteomes" id="UP000462449"/>
    </source>
</evidence>
<feature type="transmembrane region" description="Helical" evidence="1">
    <location>
        <begin position="153"/>
        <end position="172"/>
    </location>
</feature>
<feature type="transmembrane region" description="Helical" evidence="1">
    <location>
        <begin position="184"/>
        <end position="206"/>
    </location>
</feature>
<feature type="transmembrane region" description="Helical" evidence="1">
    <location>
        <begin position="222"/>
        <end position="246"/>
    </location>
</feature>
<reference evidence="3 4" key="1">
    <citation type="submission" date="2019-11" db="EMBL/GenBank/DDBJ databases">
        <title>Draft genome sequence of Labilibaculum sp. strain SYP isolated from Black Sea.</title>
        <authorList>
            <person name="Yadav S."/>
            <person name="Villanueva L."/>
        </authorList>
    </citation>
    <scope>NUCLEOTIDE SEQUENCE [LARGE SCALE GENOMIC DNA]</scope>
    <source>
        <strain evidence="3 4">44</strain>
    </source>
</reference>
<feature type="transmembrane region" description="Helical" evidence="1">
    <location>
        <begin position="126"/>
        <end position="146"/>
    </location>
</feature>
<dbReference type="AlphaFoldDB" id="A0A7M4D1D4"/>
<protein>
    <submittedName>
        <fullName evidence="2">Uncharacterized protein</fullName>
    </submittedName>
</protein>
<feature type="transmembrane region" description="Helical" evidence="1">
    <location>
        <begin position="97"/>
        <end position="120"/>
    </location>
</feature>
<reference evidence="2 5" key="2">
    <citation type="submission" date="2019-12" db="EMBL/GenBank/DDBJ databases">
        <title>Draft genome sequence of Labilibaculum sp. strain 44 isolated from deep waters of Black Sea.</title>
        <authorList>
            <person name="Yadav S."/>
            <person name="Villanueva L."/>
        </authorList>
    </citation>
    <scope>NUCLEOTIDE SEQUENCE [LARGE SCALE GENOMIC DNA]</scope>
    <source>
        <strain evidence="2 5">44</strain>
    </source>
</reference>
<dbReference type="Proteomes" id="UP000462449">
    <property type="component" value="Unassembled WGS sequence"/>
</dbReference>
<keyword evidence="1" id="KW-0472">Membrane</keyword>
<gene>
    <name evidence="3" type="ORF">DWB62_001375</name>
    <name evidence="2" type="ORF">GNY23_01375</name>
</gene>
<evidence type="ECO:0000313" key="3">
    <source>
        <dbReference type="EMBL" id="MVB05668.1"/>
    </source>
</evidence>
<dbReference type="Proteomes" id="UP000285951">
    <property type="component" value="Unassembled WGS sequence"/>
</dbReference>
<keyword evidence="4" id="KW-1185">Reference proteome</keyword>
<evidence type="ECO:0000313" key="4">
    <source>
        <dbReference type="Proteomes" id="UP000285951"/>
    </source>
</evidence>
<dbReference type="EMBL" id="WOTW01000002">
    <property type="protein sequence ID" value="MUP36463.1"/>
    <property type="molecule type" value="Genomic_DNA"/>
</dbReference>
<dbReference type="EMBL" id="QTZN02000002">
    <property type="protein sequence ID" value="MVB05668.1"/>
    <property type="molecule type" value="Genomic_DNA"/>
</dbReference>
<keyword evidence="1" id="KW-1133">Transmembrane helix</keyword>
<evidence type="ECO:0000256" key="1">
    <source>
        <dbReference type="SAM" id="Phobius"/>
    </source>
</evidence>
<keyword evidence="1" id="KW-0812">Transmembrane</keyword>
<comment type="caution">
    <text evidence="2">The sequence shown here is derived from an EMBL/GenBank/DDBJ whole genome shotgun (WGS) entry which is preliminary data.</text>
</comment>